<reference evidence="22" key="1">
    <citation type="journal article" date="2016" name="BMC Genomics">
        <title>Evolution of mitochondrial genomes in Baikalian amphipods.</title>
        <authorList>
            <person name="Romanova E.V."/>
            <person name="Aleoshin V.V."/>
            <person name="Kamaltynov R.M."/>
            <person name="Mikhailov K.V."/>
            <person name="Logacheva M.D."/>
            <person name="Sirotinina E.A."/>
            <person name="Gornov A.Y."/>
            <person name="Anikin A.S."/>
            <person name="Sherbakov D.Y."/>
        </authorList>
    </citation>
    <scope>NUCLEOTIDE SEQUENCE</scope>
</reference>
<evidence type="ECO:0000256" key="18">
    <source>
        <dbReference type="RuleBase" id="RU000457"/>
    </source>
</evidence>
<accession>A0A1L5BW40</accession>
<dbReference type="GO" id="GO:0005743">
    <property type="term" value="C:mitochondrial inner membrane"/>
    <property type="evidence" value="ECO:0007669"/>
    <property type="project" value="UniProtKB-SubCell"/>
</dbReference>
<dbReference type="NCBIfam" id="TIGR02866">
    <property type="entry name" value="CoxB"/>
    <property type="match status" value="1"/>
</dbReference>
<protein>
    <recommendedName>
        <fullName evidence="4 18">Cytochrome c oxidase subunit 2</fullName>
    </recommendedName>
</protein>
<evidence type="ECO:0000256" key="8">
    <source>
        <dbReference type="ARBA" id="ARBA00022723"/>
    </source>
</evidence>
<dbReference type="FunFam" id="2.60.40.420:FF:000001">
    <property type="entry name" value="Cytochrome c oxidase subunit 2"/>
    <property type="match status" value="1"/>
</dbReference>
<dbReference type="InterPro" id="IPR001505">
    <property type="entry name" value="Copper_CuA"/>
</dbReference>
<keyword evidence="13 19" id="KW-1133">Transmembrane helix</keyword>
<dbReference type="RefSeq" id="YP_009339294.1">
    <property type="nucleotide sequence ID" value="NC_033361.1"/>
</dbReference>
<geneLocation type="mitochondrion" evidence="22"/>
<evidence type="ECO:0000256" key="2">
    <source>
        <dbReference type="ARBA" id="ARBA00007866"/>
    </source>
</evidence>
<dbReference type="CDD" id="cd13912">
    <property type="entry name" value="CcO_II_C"/>
    <property type="match status" value="1"/>
</dbReference>
<keyword evidence="15 18" id="KW-0496">Mitochondrion</keyword>
<dbReference type="GO" id="GO:0016491">
    <property type="term" value="F:oxidoreductase activity"/>
    <property type="evidence" value="ECO:0007669"/>
    <property type="project" value="InterPro"/>
</dbReference>
<dbReference type="PANTHER" id="PTHR22888">
    <property type="entry name" value="CYTOCHROME C OXIDASE, SUBUNIT II"/>
    <property type="match status" value="1"/>
</dbReference>
<evidence type="ECO:0000256" key="17">
    <source>
        <dbReference type="ARBA" id="ARBA00049512"/>
    </source>
</evidence>
<dbReference type="InterPro" id="IPR034210">
    <property type="entry name" value="CcO_II_C"/>
</dbReference>
<keyword evidence="5 18" id="KW-0813">Transport</keyword>
<comment type="subunit">
    <text evidence="3">Component of the cytochrome c oxidase (complex IV, CIV), a multisubunit enzyme composed of a catalytic core of 3 subunits and several supernumerary subunits. The complex exists as a monomer or a dimer and forms supercomplexes (SCs) in the inner mitochondrial membrane with ubiquinol-cytochrome c oxidoreductase (cytochrome b-c1 complex, complex III, CIII).</text>
</comment>
<evidence type="ECO:0000256" key="11">
    <source>
        <dbReference type="ARBA" id="ARBA00022967"/>
    </source>
</evidence>
<dbReference type="PANTHER" id="PTHR22888:SF9">
    <property type="entry name" value="CYTOCHROME C OXIDASE SUBUNIT 2"/>
    <property type="match status" value="1"/>
</dbReference>
<feature type="transmembrane region" description="Helical" evidence="19">
    <location>
        <begin position="63"/>
        <end position="87"/>
    </location>
</feature>
<keyword evidence="14 18" id="KW-0186">Copper</keyword>
<evidence type="ECO:0000256" key="7">
    <source>
        <dbReference type="ARBA" id="ARBA00022692"/>
    </source>
</evidence>
<dbReference type="InterPro" id="IPR014222">
    <property type="entry name" value="Cyt_c_oxidase_su2"/>
</dbReference>
<dbReference type="PROSITE" id="PS50857">
    <property type="entry name" value="COX2_CUA"/>
    <property type="match status" value="1"/>
</dbReference>
<name>A0A1L5BW40_9CRUS</name>
<evidence type="ECO:0000256" key="6">
    <source>
        <dbReference type="ARBA" id="ARBA00022660"/>
    </source>
</evidence>
<proteinExistence type="inferred from homology"/>
<sequence length="230" mass="25792">MPTWHMVSFQDSASPSMEQLISFHDSTMSILITVILTVLMTMIFISSCKLTDRFLLQQQNIELIWTVAPVLVIVFIAMPSVQVLYLLDDPSSPNLTIKTIGHQWYWSYQYSDFPAIQFDSYMTPSTPLTQATLASARLLEADNSISLPTLTQIRLVATGADVIHAWSMPAFGLKADAIPGRLNQLMFSITRPGIFYGQCSEICGSNHSFMPIKVEAMPMKNFLNWIEVCA</sequence>
<dbReference type="GO" id="GO:0005507">
    <property type="term" value="F:copper ion binding"/>
    <property type="evidence" value="ECO:0007669"/>
    <property type="project" value="InterPro"/>
</dbReference>
<dbReference type="SMR" id="A0A1L5BW40"/>
<dbReference type="SUPFAM" id="SSF81464">
    <property type="entry name" value="Cytochrome c oxidase subunit II-like, transmembrane region"/>
    <property type="match status" value="1"/>
</dbReference>
<dbReference type="InterPro" id="IPR008972">
    <property type="entry name" value="Cupredoxin"/>
</dbReference>
<evidence type="ECO:0000256" key="5">
    <source>
        <dbReference type="ARBA" id="ARBA00022448"/>
    </source>
</evidence>
<feature type="domain" description="Cytochrome oxidase subunit II copper A binding" evidence="20">
    <location>
        <begin position="92"/>
        <end position="228"/>
    </location>
</feature>
<evidence type="ECO:0000259" key="20">
    <source>
        <dbReference type="PROSITE" id="PS50857"/>
    </source>
</evidence>
<dbReference type="EMBL" id="KX341966">
    <property type="protein sequence ID" value="APL97184.1"/>
    <property type="molecule type" value="Genomic_DNA"/>
</dbReference>
<dbReference type="Gene3D" id="2.60.40.420">
    <property type="entry name" value="Cupredoxins - blue copper proteins"/>
    <property type="match status" value="1"/>
</dbReference>
<keyword evidence="10" id="KW-0460">Magnesium</keyword>
<evidence type="ECO:0000259" key="21">
    <source>
        <dbReference type="PROSITE" id="PS50999"/>
    </source>
</evidence>
<dbReference type="GO" id="GO:0042773">
    <property type="term" value="P:ATP synthesis coupled electron transport"/>
    <property type="evidence" value="ECO:0007669"/>
    <property type="project" value="TreeGrafter"/>
</dbReference>
<keyword evidence="9 18" id="KW-0999">Mitochondrion inner membrane</keyword>
<evidence type="ECO:0000256" key="13">
    <source>
        <dbReference type="ARBA" id="ARBA00022989"/>
    </source>
</evidence>
<evidence type="ECO:0000313" key="22">
    <source>
        <dbReference type="EMBL" id="APL97184.1"/>
    </source>
</evidence>
<keyword evidence="11" id="KW-1278">Translocase</keyword>
<keyword evidence="6 18" id="KW-0679">Respiratory chain</keyword>
<dbReference type="AlphaFoldDB" id="A0A1L5BW40"/>
<dbReference type="InterPro" id="IPR036257">
    <property type="entry name" value="Cyt_c_oxidase_su2_TM_sf"/>
</dbReference>
<keyword evidence="7 18" id="KW-0812">Transmembrane</keyword>
<dbReference type="CTD" id="4513"/>
<evidence type="ECO:0000256" key="1">
    <source>
        <dbReference type="ARBA" id="ARBA00004448"/>
    </source>
</evidence>
<evidence type="ECO:0000256" key="4">
    <source>
        <dbReference type="ARBA" id="ARBA00015946"/>
    </source>
</evidence>
<comment type="catalytic activity">
    <reaction evidence="17">
        <text>4 Fe(II)-[cytochrome c] + O2 + 8 H(+)(in) = 4 Fe(III)-[cytochrome c] + 2 H2O + 4 H(+)(out)</text>
        <dbReference type="Rhea" id="RHEA:11436"/>
        <dbReference type="Rhea" id="RHEA-COMP:10350"/>
        <dbReference type="Rhea" id="RHEA-COMP:14399"/>
        <dbReference type="ChEBI" id="CHEBI:15377"/>
        <dbReference type="ChEBI" id="CHEBI:15378"/>
        <dbReference type="ChEBI" id="CHEBI:15379"/>
        <dbReference type="ChEBI" id="CHEBI:29033"/>
        <dbReference type="ChEBI" id="CHEBI:29034"/>
        <dbReference type="EC" id="7.1.1.9"/>
    </reaction>
    <physiologicalReaction direction="left-to-right" evidence="17">
        <dbReference type="Rhea" id="RHEA:11437"/>
    </physiologicalReaction>
</comment>
<evidence type="ECO:0000256" key="14">
    <source>
        <dbReference type="ARBA" id="ARBA00023008"/>
    </source>
</evidence>
<feature type="domain" description="Cytochrome oxidase subunit II transmembrane region profile" evidence="21">
    <location>
        <begin position="1"/>
        <end position="91"/>
    </location>
</feature>
<evidence type="ECO:0000256" key="9">
    <source>
        <dbReference type="ARBA" id="ARBA00022792"/>
    </source>
</evidence>
<dbReference type="PRINTS" id="PR01166">
    <property type="entry name" value="CYCOXIDASEII"/>
</dbReference>
<evidence type="ECO:0000256" key="19">
    <source>
        <dbReference type="SAM" id="Phobius"/>
    </source>
</evidence>
<evidence type="ECO:0000256" key="12">
    <source>
        <dbReference type="ARBA" id="ARBA00022982"/>
    </source>
</evidence>
<dbReference type="SUPFAM" id="SSF49503">
    <property type="entry name" value="Cupredoxins"/>
    <property type="match status" value="1"/>
</dbReference>
<dbReference type="GeneID" id="30859538"/>
<organism evidence="22">
    <name type="scientific">Gmelinoides fasciatus</name>
    <dbReference type="NCBI Taxonomy" id="686704"/>
    <lineage>
        <taxon>Eukaryota</taxon>
        <taxon>Metazoa</taxon>
        <taxon>Ecdysozoa</taxon>
        <taxon>Arthropoda</taxon>
        <taxon>Crustacea</taxon>
        <taxon>Multicrustacea</taxon>
        <taxon>Malacostraca</taxon>
        <taxon>Eumalacostraca</taxon>
        <taxon>Peracarida</taxon>
        <taxon>Amphipoda</taxon>
        <taxon>Senticaudata</taxon>
        <taxon>Gammarida</taxon>
        <taxon>Gammaridira</taxon>
        <taxon>Gammaroidea</taxon>
        <taxon>Micruropodidae</taxon>
        <taxon>Gmelinoidinae</taxon>
        <taxon>Gmelinoides</taxon>
    </lineage>
</organism>
<gene>
    <name evidence="22" type="primary">COX2</name>
</gene>
<dbReference type="InterPro" id="IPR045187">
    <property type="entry name" value="CcO_II"/>
</dbReference>
<keyword evidence="12 18" id="KW-0249">Electron transport</keyword>
<evidence type="ECO:0000256" key="16">
    <source>
        <dbReference type="ARBA" id="ARBA00023136"/>
    </source>
</evidence>
<keyword evidence="8 18" id="KW-0479">Metal-binding</keyword>
<dbReference type="PROSITE" id="PS00078">
    <property type="entry name" value="COX2"/>
    <property type="match status" value="1"/>
</dbReference>
<dbReference type="Gene3D" id="1.10.287.90">
    <property type="match status" value="1"/>
</dbReference>
<evidence type="ECO:0000256" key="3">
    <source>
        <dbReference type="ARBA" id="ARBA00011164"/>
    </source>
</evidence>
<keyword evidence="16 18" id="KW-0472">Membrane</keyword>
<comment type="cofactor">
    <cofactor evidence="18">
        <name>Cu cation</name>
        <dbReference type="ChEBI" id="CHEBI:23378"/>
    </cofactor>
    <text evidence="18">Binds a copper A center.</text>
</comment>
<feature type="transmembrane region" description="Helical" evidence="19">
    <location>
        <begin position="30"/>
        <end position="51"/>
    </location>
</feature>
<dbReference type="PROSITE" id="PS50999">
    <property type="entry name" value="COX2_TM"/>
    <property type="match status" value="1"/>
</dbReference>
<dbReference type="Pfam" id="PF02790">
    <property type="entry name" value="COX2_TM"/>
    <property type="match status" value="1"/>
</dbReference>
<evidence type="ECO:0000256" key="10">
    <source>
        <dbReference type="ARBA" id="ARBA00022842"/>
    </source>
</evidence>
<comment type="similarity">
    <text evidence="2 18">Belongs to the cytochrome c oxidase subunit 2 family.</text>
</comment>
<dbReference type="Pfam" id="PF00116">
    <property type="entry name" value="COX2"/>
    <property type="match status" value="1"/>
</dbReference>
<comment type="subcellular location">
    <subcellularLocation>
        <location evidence="1 18">Mitochondrion inner membrane</location>
        <topology evidence="1 18">Multi-pass membrane protein</topology>
    </subcellularLocation>
</comment>
<comment type="function">
    <text evidence="18">Component of the cytochrome c oxidase, the last enzyme in the mitochondrial electron transport chain which drives oxidative phosphorylation. The respiratory chain contains 3 multisubunit complexes succinate dehydrogenase (complex II, CII), ubiquinol-cytochrome c oxidoreductase (cytochrome b-c1 complex, complex III, CIII) and cytochrome c oxidase (complex IV, CIV), that cooperate to transfer electrons derived from NADH and succinate to molecular oxygen, creating an electrochemical gradient over the inner membrane that drives transmembrane transport and the ATP synthase. Cytochrome c oxidase is the component of the respiratory chain that catalyzes the reduction of oxygen to water. Electrons originating from reduced cytochrome c in the intermembrane space (IMS) are transferred via the dinuclear copper A center (CU(A)) of subunit 2 and heme A of subunit 1 to the active site in subunit 1, a binuclear center (BNC) formed by heme A3 and copper B (CU(B)). The BNC reduces molecular oxygen to 2 water molecules using 4 electrons from cytochrome c in the IMS and 4 protons from the mitochondrial matrix.</text>
</comment>
<dbReference type="InterPro" id="IPR002429">
    <property type="entry name" value="CcO_II-like_C"/>
</dbReference>
<evidence type="ECO:0000256" key="15">
    <source>
        <dbReference type="ARBA" id="ARBA00023128"/>
    </source>
</evidence>
<dbReference type="GO" id="GO:0004129">
    <property type="term" value="F:cytochrome-c oxidase activity"/>
    <property type="evidence" value="ECO:0007669"/>
    <property type="project" value="UniProtKB-EC"/>
</dbReference>
<dbReference type="InterPro" id="IPR011759">
    <property type="entry name" value="Cyt_c_oxidase_su2_TM_dom"/>
</dbReference>